<dbReference type="CTD" id="4999"/>
<dbReference type="Pfam" id="PF24882">
    <property type="entry name" value="WHD_ORC2"/>
    <property type="match status" value="1"/>
</dbReference>
<accession>A0A8B8G1T7</accession>
<evidence type="ECO:0000259" key="9">
    <source>
        <dbReference type="Pfam" id="PF24882"/>
    </source>
</evidence>
<dbReference type="GeneID" id="112688129"/>
<dbReference type="Proteomes" id="UP000694846">
    <property type="component" value="Unplaced"/>
</dbReference>
<dbReference type="PANTHER" id="PTHR14052">
    <property type="entry name" value="ORIGIN RECOGNITION COMPLEX SUBUNIT 2"/>
    <property type="match status" value="1"/>
</dbReference>
<reference evidence="11" key="1">
    <citation type="submission" date="2025-08" db="UniProtKB">
        <authorList>
            <consortium name="RefSeq"/>
        </authorList>
    </citation>
    <scope>IDENTIFICATION</scope>
    <source>
        <tissue evidence="11">Whole body</tissue>
    </source>
</reference>
<comment type="similarity">
    <text evidence="2 6">Belongs to the ORC2 family.</text>
</comment>
<dbReference type="InterPro" id="IPR056772">
    <property type="entry name" value="RecA-like_ORC2"/>
</dbReference>
<comment type="function">
    <text evidence="6">Component of the origin recognition complex (ORC) that binds origins of replication. DNA-binding is ATP-dependent. ORC is required to assemble the pre-replication complex necessary to initiate DNA replication.</text>
</comment>
<gene>
    <name evidence="11" type="primary">LOC112688129</name>
</gene>
<dbReference type="AlphaFoldDB" id="A0A8B8G1T7"/>
<dbReference type="PANTHER" id="PTHR14052:SF0">
    <property type="entry name" value="ORIGIN RECOGNITION COMPLEX SUBUNIT 2"/>
    <property type="match status" value="1"/>
</dbReference>
<comment type="subcellular location">
    <subcellularLocation>
        <location evidence="1 6">Nucleus</location>
    </subcellularLocation>
</comment>
<evidence type="ECO:0000256" key="2">
    <source>
        <dbReference type="ARBA" id="ARBA00007421"/>
    </source>
</evidence>
<dbReference type="GO" id="GO:0005664">
    <property type="term" value="C:nuclear origin of replication recognition complex"/>
    <property type="evidence" value="ECO:0007669"/>
    <property type="project" value="UniProtKB-UniRule"/>
</dbReference>
<sequence length="652" mass="74598">MEQSINEDNNDIEVQFIDDQSVIHIIKDETAQENTSKILTGTPKNRKDIVHKSAALINSKKSNRTSNDNSYDRKHSDNELNTILKPKALFVDGDVPGECMFSFNSKHRKSSTNQLSIPKTPASKKKMNTIIGIKQHNKSHQDDNTILFYDVSENKSETPYKKLTRASYKSATPNAKNEISNDDSKFGYVTPTKSKTMHTPNNNKTKNVTECTTYINLTPKTPRSKKYVSTEDMETKTPKTVRKLLAKGIAIQKSELLNELNDSDYSISDKSDESDSDSNDLNDNILQPQVNLSRDVSLRRSCRKKEVPYVYRCEEYFLSKSAKSIKKSKTSDNTLKLLKNPALDKEQVDKLSEDSNITHNKKLIALYKDIISNFPYWLCLLKEGFNLLLYGFGSKRQIINDFRISMLKNESTLVINGFFPGLTLKEILESLTIDLLALDSCPGSAELVIQQIEEKQKLKNAEHIYILIHNLDGVELQNYKIQHVLSRICSLKNVHLIASIDRVNAALMCDNTKLGDYNFIWMDCTNYLPYTVETDFEQSVMIKNIGTQHSLSGLNNVFKSLTSNTKKILLLLIKDRIDNKNDKKYGGVPFSILYRWCRQQFLVSTDLALRSQLTEFVDHELVKWKRDADVLYVPVDVDVLIQFYKQNEDDNE</sequence>
<feature type="domain" description="Origin recognition complex subunit 2 RecA-like" evidence="8">
    <location>
        <begin position="366"/>
        <end position="524"/>
    </location>
</feature>
<dbReference type="Pfam" id="PF04084">
    <property type="entry name" value="RecA-like_ORC2"/>
    <property type="match status" value="1"/>
</dbReference>
<evidence type="ECO:0000256" key="7">
    <source>
        <dbReference type="SAM" id="MobiDB-lite"/>
    </source>
</evidence>
<keyword evidence="10" id="KW-1185">Reference proteome</keyword>
<evidence type="ECO:0000313" key="10">
    <source>
        <dbReference type="Proteomes" id="UP000694846"/>
    </source>
</evidence>
<proteinExistence type="inferred from homology"/>
<feature type="region of interest" description="Disordered" evidence="7">
    <location>
        <begin position="264"/>
        <end position="286"/>
    </location>
</feature>
<comment type="subunit">
    <text evidence="6">Component of the origin recognition complex (ORC).</text>
</comment>
<evidence type="ECO:0000313" key="11">
    <source>
        <dbReference type="RefSeq" id="XP_025416962.1"/>
    </source>
</evidence>
<dbReference type="InterPro" id="IPR007220">
    <property type="entry name" value="ORC2"/>
</dbReference>
<organism evidence="10 11">
    <name type="scientific">Sipha flava</name>
    <name type="common">yellow sugarcane aphid</name>
    <dbReference type="NCBI Taxonomy" id="143950"/>
    <lineage>
        <taxon>Eukaryota</taxon>
        <taxon>Metazoa</taxon>
        <taxon>Ecdysozoa</taxon>
        <taxon>Arthropoda</taxon>
        <taxon>Hexapoda</taxon>
        <taxon>Insecta</taxon>
        <taxon>Pterygota</taxon>
        <taxon>Neoptera</taxon>
        <taxon>Paraneoptera</taxon>
        <taxon>Hemiptera</taxon>
        <taxon>Sternorrhyncha</taxon>
        <taxon>Aphidomorpha</taxon>
        <taxon>Aphidoidea</taxon>
        <taxon>Aphididae</taxon>
        <taxon>Sipha</taxon>
    </lineage>
</organism>
<protein>
    <recommendedName>
        <fullName evidence="3 6">Origin recognition complex subunit 2</fullName>
    </recommendedName>
</protein>
<dbReference type="InterPro" id="IPR056773">
    <property type="entry name" value="WHD_ORC2"/>
</dbReference>
<dbReference type="OrthoDB" id="20198at2759"/>
<evidence type="ECO:0000256" key="5">
    <source>
        <dbReference type="ARBA" id="ARBA00023242"/>
    </source>
</evidence>
<evidence type="ECO:0000256" key="1">
    <source>
        <dbReference type="ARBA" id="ARBA00004123"/>
    </source>
</evidence>
<dbReference type="GO" id="GO:0006260">
    <property type="term" value="P:DNA replication"/>
    <property type="evidence" value="ECO:0007669"/>
    <property type="project" value="UniProtKB-UniRule"/>
</dbReference>
<keyword evidence="4 6" id="KW-0235">DNA replication</keyword>
<name>A0A8B8G1T7_9HEMI</name>
<feature type="domain" description="Origin recognition complex subunit 2 winged-helix" evidence="9">
    <location>
        <begin position="581"/>
        <end position="636"/>
    </location>
</feature>
<keyword evidence="5 6" id="KW-0539">Nucleus</keyword>
<feature type="region of interest" description="Disordered" evidence="7">
    <location>
        <begin position="55"/>
        <end position="78"/>
    </location>
</feature>
<evidence type="ECO:0000256" key="4">
    <source>
        <dbReference type="ARBA" id="ARBA00022705"/>
    </source>
</evidence>
<evidence type="ECO:0000256" key="3">
    <source>
        <dbReference type="ARBA" id="ARBA00019080"/>
    </source>
</evidence>
<evidence type="ECO:0000259" key="8">
    <source>
        <dbReference type="Pfam" id="PF04084"/>
    </source>
</evidence>
<dbReference type="RefSeq" id="XP_025416962.1">
    <property type="nucleotide sequence ID" value="XM_025561177.1"/>
</dbReference>
<evidence type="ECO:0000256" key="6">
    <source>
        <dbReference type="RuleBase" id="RU368084"/>
    </source>
</evidence>
<dbReference type="GO" id="GO:0003688">
    <property type="term" value="F:DNA replication origin binding"/>
    <property type="evidence" value="ECO:0007669"/>
    <property type="project" value="UniProtKB-UniRule"/>
</dbReference>